<evidence type="ECO:0000256" key="5">
    <source>
        <dbReference type="ARBA" id="ARBA00022603"/>
    </source>
</evidence>
<name>A0A9W8EHQ0_9FUNG</name>
<dbReference type="OrthoDB" id="203237at2759"/>
<dbReference type="PANTHER" id="PTHR13600">
    <property type="entry name" value="LEUCINE CARBOXYL METHYLTRANSFERASE"/>
    <property type="match status" value="1"/>
</dbReference>
<accession>A0A9W8EHQ0</accession>
<evidence type="ECO:0000256" key="10">
    <source>
        <dbReference type="SAM" id="MobiDB-lite"/>
    </source>
</evidence>
<keyword evidence="12" id="KW-1185">Reference proteome</keyword>
<evidence type="ECO:0000256" key="4">
    <source>
        <dbReference type="ARBA" id="ARBA00017497"/>
    </source>
</evidence>
<organism evidence="11 12">
    <name type="scientific">Coemansia thaxteri</name>
    <dbReference type="NCBI Taxonomy" id="2663907"/>
    <lineage>
        <taxon>Eukaryota</taxon>
        <taxon>Fungi</taxon>
        <taxon>Fungi incertae sedis</taxon>
        <taxon>Zoopagomycota</taxon>
        <taxon>Kickxellomycotina</taxon>
        <taxon>Kickxellomycetes</taxon>
        <taxon>Kickxellales</taxon>
        <taxon>Kickxellaceae</taxon>
        <taxon>Coemansia</taxon>
    </lineage>
</organism>
<feature type="region of interest" description="Disordered" evidence="10">
    <location>
        <begin position="1"/>
        <end position="29"/>
    </location>
</feature>
<dbReference type="InterPro" id="IPR029063">
    <property type="entry name" value="SAM-dependent_MTases_sf"/>
</dbReference>
<dbReference type="GO" id="GO:0032259">
    <property type="term" value="P:methylation"/>
    <property type="evidence" value="ECO:0007669"/>
    <property type="project" value="UniProtKB-KW"/>
</dbReference>
<evidence type="ECO:0000256" key="9">
    <source>
        <dbReference type="PIRSR" id="PIRSR016305-1"/>
    </source>
</evidence>
<comment type="caution">
    <text evidence="11">The sequence shown here is derived from an EMBL/GenBank/DDBJ whole genome shotgun (WGS) entry which is preliminary data.</text>
</comment>
<comment type="catalytic activity">
    <reaction evidence="1 8">
        <text>[phosphatase 2A protein]-C-terminal L-leucine + S-adenosyl-L-methionine = [phosphatase 2A protein]-C-terminal L-leucine methyl ester + S-adenosyl-L-homocysteine</text>
        <dbReference type="Rhea" id="RHEA:48544"/>
        <dbReference type="Rhea" id="RHEA-COMP:12134"/>
        <dbReference type="Rhea" id="RHEA-COMP:12135"/>
        <dbReference type="ChEBI" id="CHEBI:57856"/>
        <dbReference type="ChEBI" id="CHEBI:59789"/>
        <dbReference type="ChEBI" id="CHEBI:90516"/>
        <dbReference type="ChEBI" id="CHEBI:90517"/>
        <dbReference type="EC" id="2.1.1.233"/>
    </reaction>
</comment>
<feature type="binding site" evidence="9">
    <location>
        <begin position="175"/>
        <end position="176"/>
    </location>
    <ligand>
        <name>S-adenosyl-L-methionine</name>
        <dbReference type="ChEBI" id="CHEBI:59789"/>
    </ligand>
</feature>
<evidence type="ECO:0000313" key="11">
    <source>
        <dbReference type="EMBL" id="KAJ2002951.1"/>
    </source>
</evidence>
<dbReference type="EC" id="2.1.1.233" evidence="3 8"/>
<dbReference type="InterPro" id="IPR007213">
    <property type="entry name" value="Ppm1/Ppm2/Tcmp"/>
</dbReference>
<evidence type="ECO:0000256" key="1">
    <source>
        <dbReference type="ARBA" id="ARBA00000724"/>
    </source>
</evidence>
<dbReference type="PANTHER" id="PTHR13600:SF21">
    <property type="entry name" value="LEUCINE CARBOXYL METHYLTRANSFERASE 1"/>
    <property type="match status" value="1"/>
</dbReference>
<dbReference type="AlphaFoldDB" id="A0A9W8EHQ0"/>
<dbReference type="SUPFAM" id="SSF53335">
    <property type="entry name" value="S-adenosyl-L-methionine-dependent methyltransferases"/>
    <property type="match status" value="1"/>
</dbReference>
<dbReference type="Gene3D" id="3.40.50.150">
    <property type="entry name" value="Vaccinia Virus protein VP39"/>
    <property type="match status" value="1"/>
</dbReference>
<keyword evidence="6 8" id="KW-0808">Transferase</keyword>
<dbReference type="Proteomes" id="UP001150907">
    <property type="component" value="Unassembled WGS sequence"/>
</dbReference>
<gene>
    <name evidence="11" type="primary">PPM1</name>
    <name evidence="11" type="ORF">H4R26_003333</name>
</gene>
<dbReference type="PIRSF" id="PIRSF016305">
    <property type="entry name" value="LCM_mtfrase"/>
    <property type="match status" value="1"/>
</dbReference>
<evidence type="ECO:0000256" key="2">
    <source>
        <dbReference type="ARBA" id="ARBA00010703"/>
    </source>
</evidence>
<reference evidence="11" key="1">
    <citation type="submission" date="2022-07" db="EMBL/GenBank/DDBJ databases">
        <title>Phylogenomic reconstructions and comparative analyses of Kickxellomycotina fungi.</title>
        <authorList>
            <person name="Reynolds N.K."/>
            <person name="Stajich J.E."/>
            <person name="Barry K."/>
            <person name="Grigoriev I.V."/>
            <person name="Crous P."/>
            <person name="Smith M.E."/>
        </authorList>
    </citation>
    <scope>NUCLEOTIDE SEQUENCE</scope>
    <source>
        <strain evidence="11">IMI 214461</strain>
    </source>
</reference>
<evidence type="ECO:0000256" key="7">
    <source>
        <dbReference type="ARBA" id="ARBA00022691"/>
    </source>
</evidence>
<evidence type="ECO:0000256" key="6">
    <source>
        <dbReference type="ARBA" id="ARBA00022679"/>
    </source>
</evidence>
<feature type="binding site" evidence="9">
    <location>
        <position position="105"/>
    </location>
    <ligand>
        <name>S-adenosyl-L-methionine</name>
        <dbReference type="ChEBI" id="CHEBI:59789"/>
    </ligand>
</feature>
<feature type="binding site" evidence="9">
    <location>
        <position position="203"/>
    </location>
    <ligand>
        <name>S-adenosyl-L-methionine</name>
        <dbReference type="ChEBI" id="CHEBI:59789"/>
    </ligand>
</feature>
<dbReference type="GO" id="GO:0018423">
    <property type="term" value="F:protein C-terminal leucine carboxyl O-methyltransferase activity"/>
    <property type="evidence" value="ECO:0007669"/>
    <property type="project" value="UniProtKB-EC"/>
</dbReference>
<dbReference type="Pfam" id="PF04072">
    <property type="entry name" value="LCM"/>
    <property type="match status" value="1"/>
</dbReference>
<comment type="similarity">
    <text evidence="2 8">Belongs to the methyltransferase superfamily. LCMT family.</text>
</comment>
<evidence type="ECO:0000256" key="3">
    <source>
        <dbReference type="ARBA" id="ARBA00012834"/>
    </source>
</evidence>
<keyword evidence="5 8" id="KW-0489">Methyltransferase</keyword>
<protein>
    <recommendedName>
        <fullName evidence="4 8">Leucine carboxyl methyltransferase 1</fullName>
        <ecNumber evidence="3 8">2.1.1.233</ecNumber>
    </recommendedName>
</protein>
<evidence type="ECO:0000313" key="12">
    <source>
        <dbReference type="Proteomes" id="UP001150907"/>
    </source>
</evidence>
<proteinExistence type="inferred from homology"/>
<dbReference type="EMBL" id="JANBQF010000257">
    <property type="protein sequence ID" value="KAJ2002951.1"/>
    <property type="molecule type" value="Genomic_DNA"/>
</dbReference>
<keyword evidence="7 8" id="KW-0949">S-adenosyl-L-methionine</keyword>
<comment type="function">
    <text evidence="8">Methylates the carboxyl group of the C-terminal leucine residue of protein phosphatase 2A catalytic subunits to form alpha-leucine ester residues.</text>
</comment>
<sequence length="341" mass="37998">MDSGRFAESQKTGGASNADHAVQGTSNDAAVSRESAARLGYIEDPFIGYFVRPPQRRAPLINRGTFCRFHGVQNAMCQFAQALNATSSAPSLPDAAGPGQIVVLGAGFDTSYFILEREGLGVGRFFEIDFAEITAKKAATIYRHQPLKSLLPKDTKVALGGSELHSSRYSLISGDLREFRSQIVPKLVENGFDCSQPTLFLSECVLIYLDPQYSDEIIDWVTEAVANAAILTYEQIRPDDRFGQMMIENLRARQLELRGLHAHPTLESTSHRFLTRGWHASTAIDLADYHDRCIDDAERARLASLEFLDEWEEFTLLAQHYAFTFAHSKDAEPFSMLNPLQ</sequence>
<dbReference type="InterPro" id="IPR016651">
    <property type="entry name" value="LCMT1"/>
</dbReference>
<feature type="binding site" evidence="9">
    <location>
        <position position="68"/>
    </location>
    <ligand>
        <name>S-adenosyl-L-methionine</name>
        <dbReference type="ChEBI" id="CHEBI:59789"/>
    </ligand>
</feature>
<evidence type="ECO:0000256" key="8">
    <source>
        <dbReference type="PIRNR" id="PIRNR016305"/>
    </source>
</evidence>